<dbReference type="EMBL" id="SMMG02000007">
    <property type="protein sequence ID" value="KAA3466265.1"/>
    <property type="molecule type" value="Genomic_DNA"/>
</dbReference>
<name>A0A5B6VAS6_9ROSI</name>
<reference evidence="2" key="1">
    <citation type="journal article" date="2019" name="Plant Biotechnol. J.">
        <title>Genome sequencing of the Australian wild diploid species Gossypium australe highlights disease resistance and delayed gland morphogenesis.</title>
        <authorList>
            <person name="Cai Y."/>
            <person name="Cai X."/>
            <person name="Wang Q."/>
            <person name="Wang P."/>
            <person name="Zhang Y."/>
            <person name="Cai C."/>
            <person name="Xu Y."/>
            <person name="Wang K."/>
            <person name="Zhou Z."/>
            <person name="Wang C."/>
            <person name="Geng S."/>
            <person name="Li B."/>
            <person name="Dong Q."/>
            <person name="Hou Y."/>
            <person name="Wang H."/>
            <person name="Ai P."/>
            <person name="Liu Z."/>
            <person name="Yi F."/>
            <person name="Sun M."/>
            <person name="An G."/>
            <person name="Cheng J."/>
            <person name="Zhang Y."/>
            <person name="Shi Q."/>
            <person name="Xie Y."/>
            <person name="Shi X."/>
            <person name="Chang Y."/>
            <person name="Huang F."/>
            <person name="Chen Y."/>
            <person name="Hong S."/>
            <person name="Mi L."/>
            <person name="Sun Q."/>
            <person name="Zhang L."/>
            <person name="Zhou B."/>
            <person name="Peng R."/>
            <person name="Zhang X."/>
            <person name="Liu F."/>
        </authorList>
    </citation>
    <scope>NUCLEOTIDE SEQUENCE [LARGE SCALE GENOMIC DNA]</scope>
    <source>
        <strain evidence="2">cv. PA1801</strain>
    </source>
</reference>
<organism evidence="1 2">
    <name type="scientific">Gossypium australe</name>
    <dbReference type="NCBI Taxonomy" id="47621"/>
    <lineage>
        <taxon>Eukaryota</taxon>
        <taxon>Viridiplantae</taxon>
        <taxon>Streptophyta</taxon>
        <taxon>Embryophyta</taxon>
        <taxon>Tracheophyta</taxon>
        <taxon>Spermatophyta</taxon>
        <taxon>Magnoliopsida</taxon>
        <taxon>eudicotyledons</taxon>
        <taxon>Gunneridae</taxon>
        <taxon>Pentapetalae</taxon>
        <taxon>rosids</taxon>
        <taxon>malvids</taxon>
        <taxon>Malvales</taxon>
        <taxon>Malvaceae</taxon>
        <taxon>Malvoideae</taxon>
        <taxon>Gossypium</taxon>
    </lineage>
</organism>
<keyword evidence="2" id="KW-1185">Reference proteome</keyword>
<dbReference type="InterPro" id="IPR036691">
    <property type="entry name" value="Endo/exonu/phosph_ase_sf"/>
</dbReference>
<protein>
    <submittedName>
        <fullName evidence="1">Reverse transcriptase</fullName>
    </submittedName>
</protein>
<dbReference type="AlphaFoldDB" id="A0A5B6VAS6"/>
<comment type="caution">
    <text evidence="1">The sequence shown here is derived from an EMBL/GenBank/DDBJ whole genome shotgun (WGS) entry which is preliminary data.</text>
</comment>
<dbReference type="PANTHER" id="PTHR35218:SF9">
    <property type="entry name" value="ENDONUCLEASE_EXONUCLEASE_PHOSPHATASE DOMAIN-CONTAINING PROTEIN"/>
    <property type="match status" value="1"/>
</dbReference>
<dbReference type="OrthoDB" id="1729225at2759"/>
<proteinExistence type="predicted"/>
<keyword evidence="1" id="KW-0548">Nucleotidyltransferase</keyword>
<keyword evidence="1" id="KW-0695">RNA-directed DNA polymerase</keyword>
<evidence type="ECO:0000313" key="2">
    <source>
        <dbReference type="Proteomes" id="UP000325315"/>
    </source>
</evidence>
<gene>
    <name evidence="1" type="ORF">EPI10_001367</name>
</gene>
<sequence length="159" mass="18580">MESVQRRYGFINGIKVVAEGSKGGLCVVWKDDSFSINFIDVMVKSEELQLEWRFTRFYGSPYANGRSDSWNELRRPSTLFYLPWLVCGDFNEILYASEKNGGLPREEKRMEKFQETLSECGLYDMGFSRLWLTWERGNSSETNIWEQLDRGVANASWLE</sequence>
<dbReference type="Proteomes" id="UP000325315">
    <property type="component" value="Unassembled WGS sequence"/>
</dbReference>
<dbReference type="GO" id="GO:0003964">
    <property type="term" value="F:RNA-directed DNA polymerase activity"/>
    <property type="evidence" value="ECO:0007669"/>
    <property type="project" value="UniProtKB-KW"/>
</dbReference>
<keyword evidence="1" id="KW-0808">Transferase</keyword>
<dbReference type="Gene3D" id="3.60.10.10">
    <property type="entry name" value="Endonuclease/exonuclease/phosphatase"/>
    <property type="match status" value="1"/>
</dbReference>
<accession>A0A5B6VAS6</accession>
<dbReference type="PANTHER" id="PTHR35218">
    <property type="entry name" value="RNASE H DOMAIN-CONTAINING PROTEIN"/>
    <property type="match status" value="1"/>
</dbReference>
<evidence type="ECO:0000313" key="1">
    <source>
        <dbReference type="EMBL" id="KAA3466265.1"/>
    </source>
</evidence>
<dbReference type="SUPFAM" id="SSF56219">
    <property type="entry name" value="DNase I-like"/>
    <property type="match status" value="1"/>
</dbReference>